<feature type="compositionally biased region" description="Low complexity" evidence="3">
    <location>
        <begin position="8"/>
        <end position="28"/>
    </location>
</feature>
<comment type="caution">
    <text evidence="6">The sequence shown here is derived from an EMBL/GenBank/DDBJ whole genome shotgun (WGS) entry which is preliminary data.</text>
</comment>
<evidence type="ECO:0000313" key="7">
    <source>
        <dbReference type="Proteomes" id="UP001578633"/>
    </source>
</evidence>
<feature type="region of interest" description="Disordered" evidence="3">
    <location>
        <begin position="40"/>
        <end position="65"/>
    </location>
</feature>
<comment type="similarity">
    <text evidence="1 2">Belongs to the pirin family.</text>
</comment>
<feature type="region of interest" description="Disordered" evidence="3">
    <location>
        <begin position="1"/>
        <end position="28"/>
    </location>
</feature>
<reference evidence="6 7" key="1">
    <citation type="submission" date="2024-09" db="EMBL/GenBank/DDBJ databases">
        <title>T2T genomes of carrot and Alternaria dauci and their utility for understanding host-pathogen interaction during carrot leaf blight disease.</title>
        <authorList>
            <person name="Liu W."/>
            <person name="Xu S."/>
            <person name="Ou C."/>
            <person name="Liu X."/>
            <person name="Zhuang F."/>
            <person name="Deng X.W."/>
        </authorList>
    </citation>
    <scope>NUCLEOTIDE SEQUENCE [LARGE SCALE GENOMIC DNA]</scope>
    <source>
        <strain evidence="6 7">A2016</strain>
    </source>
</reference>
<dbReference type="GeneID" id="96086117"/>
<dbReference type="SUPFAM" id="SSF51182">
    <property type="entry name" value="RmlC-like cupins"/>
    <property type="match status" value="1"/>
</dbReference>
<dbReference type="InterPro" id="IPR008778">
    <property type="entry name" value="Pirin_C_dom"/>
</dbReference>
<evidence type="ECO:0008006" key="8">
    <source>
        <dbReference type="Google" id="ProtNLM"/>
    </source>
</evidence>
<evidence type="ECO:0000256" key="3">
    <source>
        <dbReference type="SAM" id="MobiDB-lite"/>
    </source>
</evidence>
<evidence type="ECO:0000256" key="1">
    <source>
        <dbReference type="ARBA" id="ARBA00008416"/>
    </source>
</evidence>
<feature type="domain" description="Pirin C-terminal" evidence="5">
    <location>
        <begin position="255"/>
        <end position="364"/>
    </location>
</feature>
<dbReference type="InterPro" id="IPR014710">
    <property type="entry name" value="RmlC-like_jellyroll"/>
</dbReference>
<keyword evidence="7" id="KW-1185">Reference proteome</keyword>
<dbReference type="Proteomes" id="UP001578633">
    <property type="component" value="Chromosome 5"/>
</dbReference>
<feature type="compositionally biased region" description="Low complexity" evidence="3">
    <location>
        <begin position="41"/>
        <end position="54"/>
    </location>
</feature>
<gene>
    <name evidence="6" type="ORF">ACET3X_005795</name>
</gene>
<protein>
    <recommendedName>
        <fullName evidence="8">Pirin</fullName>
    </recommendedName>
</protein>
<dbReference type="InterPro" id="IPR012093">
    <property type="entry name" value="Pirin"/>
</dbReference>
<organism evidence="6 7">
    <name type="scientific">Alternaria dauci</name>
    <dbReference type="NCBI Taxonomy" id="48095"/>
    <lineage>
        <taxon>Eukaryota</taxon>
        <taxon>Fungi</taxon>
        <taxon>Dikarya</taxon>
        <taxon>Ascomycota</taxon>
        <taxon>Pezizomycotina</taxon>
        <taxon>Dothideomycetes</taxon>
        <taxon>Pleosporomycetidae</taxon>
        <taxon>Pleosporales</taxon>
        <taxon>Pleosporineae</taxon>
        <taxon>Pleosporaceae</taxon>
        <taxon>Alternaria</taxon>
        <taxon>Alternaria sect. Porri</taxon>
    </lineage>
</organism>
<dbReference type="CDD" id="cd02909">
    <property type="entry name" value="cupin_pirin_N"/>
    <property type="match status" value="1"/>
</dbReference>
<dbReference type="InterPro" id="IPR011051">
    <property type="entry name" value="RmlC_Cupin_sf"/>
</dbReference>
<dbReference type="InterPro" id="IPR003829">
    <property type="entry name" value="Pirin_N_dom"/>
</dbReference>
<proteinExistence type="inferred from homology"/>
<dbReference type="CDD" id="cd02247">
    <property type="entry name" value="cupin_pirin_C"/>
    <property type="match status" value="1"/>
</dbReference>
<evidence type="ECO:0000256" key="2">
    <source>
        <dbReference type="RuleBase" id="RU003457"/>
    </source>
</evidence>
<evidence type="ECO:0000259" key="4">
    <source>
        <dbReference type="Pfam" id="PF02678"/>
    </source>
</evidence>
<dbReference type="Gene3D" id="2.60.120.10">
    <property type="entry name" value="Jelly Rolls"/>
    <property type="match status" value="2"/>
</dbReference>
<dbReference type="EMBL" id="JBHGVX010000005">
    <property type="protein sequence ID" value="KAL1795571.1"/>
    <property type="molecule type" value="Genomic_DNA"/>
</dbReference>
<dbReference type="PANTHER" id="PTHR13903">
    <property type="entry name" value="PIRIN-RELATED"/>
    <property type="match status" value="1"/>
</dbReference>
<sequence length="389" mass="42992">MLLVYRNSSYTRPPSSPPSSSDSHSMAPFFSRLSQRLPKFSSLSPQHSSTQSPSRNSTTMPEFRGLPVIPSETYTTYSPRRIAKHFIAIEQDEGVGMRVRRAIGNSRLPNLTPFVMLDHFDSNFGGAEDAAAPDHPHRGQETITYILQGGVDHEDFTGSRGTLDAGDLQFMTAGRGIMHSEVPREDQQGKRNIGLQLWVDLPEALKYCEPRYRDLKAEAIPRVLVDNGRVSVKVISGQAFGTQSVPELAYTPMWYLHFTVQKSGRFQLPLPASWNAFCYVLEGEVVVTNGGALERRFGAFNTVVFEQDGDSVEIGVPADAKQDANFILVAGLPLDQPIVQYGPFVATSREEAMQAVVDFRTRSNGFERAAGWVSENSTRSRRSSVASAV</sequence>
<accession>A0ABR3UGF8</accession>
<dbReference type="Pfam" id="PF02678">
    <property type="entry name" value="Pirin"/>
    <property type="match status" value="1"/>
</dbReference>
<feature type="domain" description="Pirin N-terminal" evidence="4">
    <location>
        <begin position="97"/>
        <end position="199"/>
    </location>
</feature>
<evidence type="ECO:0000313" key="6">
    <source>
        <dbReference type="EMBL" id="KAL1795571.1"/>
    </source>
</evidence>
<name>A0ABR3UGF8_9PLEO</name>
<evidence type="ECO:0000259" key="5">
    <source>
        <dbReference type="Pfam" id="PF05726"/>
    </source>
</evidence>
<dbReference type="Pfam" id="PF05726">
    <property type="entry name" value="Pirin_C"/>
    <property type="match status" value="1"/>
</dbReference>
<dbReference type="RefSeq" id="XP_069306155.1">
    <property type="nucleotide sequence ID" value="XM_069451936.1"/>
</dbReference>
<dbReference type="PANTHER" id="PTHR13903:SF8">
    <property type="entry name" value="PIRIN"/>
    <property type="match status" value="1"/>
</dbReference>